<dbReference type="KEGG" id="rml:FF011L_23400"/>
<evidence type="ECO:0000313" key="2">
    <source>
        <dbReference type="EMBL" id="QDS93568.1"/>
    </source>
</evidence>
<organism evidence="2 3">
    <name type="scientific">Roseimaritima multifibrata</name>
    <dbReference type="NCBI Taxonomy" id="1930274"/>
    <lineage>
        <taxon>Bacteria</taxon>
        <taxon>Pseudomonadati</taxon>
        <taxon>Planctomycetota</taxon>
        <taxon>Planctomycetia</taxon>
        <taxon>Pirellulales</taxon>
        <taxon>Pirellulaceae</taxon>
        <taxon>Roseimaritima</taxon>
    </lineage>
</organism>
<sequence>MSTVHPSIQSAKPPITGLGFRNLIACVCVTGAYTFAVLSGTLFLLPSVYVVLALLAVAAVVAASVANGPLLQVCRRESRKLLPVIVVVVSACISIASSVCVGAVSYNFVH</sequence>
<protein>
    <submittedName>
        <fullName evidence="2">Uncharacterized protein</fullName>
    </submittedName>
</protein>
<accession>A0A517MFA4</accession>
<evidence type="ECO:0000313" key="3">
    <source>
        <dbReference type="Proteomes" id="UP000320672"/>
    </source>
</evidence>
<dbReference type="Proteomes" id="UP000320672">
    <property type="component" value="Chromosome"/>
</dbReference>
<dbReference type="EMBL" id="CP036262">
    <property type="protein sequence ID" value="QDS93568.1"/>
    <property type="molecule type" value="Genomic_DNA"/>
</dbReference>
<keyword evidence="1" id="KW-0472">Membrane</keyword>
<keyword evidence="1" id="KW-0812">Transmembrane</keyword>
<name>A0A517MFA4_9BACT</name>
<reference evidence="2 3" key="1">
    <citation type="submission" date="2019-02" db="EMBL/GenBank/DDBJ databases">
        <title>Deep-cultivation of Planctomycetes and their phenomic and genomic characterization uncovers novel biology.</title>
        <authorList>
            <person name="Wiegand S."/>
            <person name="Jogler M."/>
            <person name="Boedeker C."/>
            <person name="Pinto D."/>
            <person name="Vollmers J."/>
            <person name="Rivas-Marin E."/>
            <person name="Kohn T."/>
            <person name="Peeters S.H."/>
            <person name="Heuer A."/>
            <person name="Rast P."/>
            <person name="Oberbeckmann S."/>
            <person name="Bunk B."/>
            <person name="Jeske O."/>
            <person name="Meyerdierks A."/>
            <person name="Storesund J.E."/>
            <person name="Kallscheuer N."/>
            <person name="Luecker S."/>
            <person name="Lage O.M."/>
            <person name="Pohl T."/>
            <person name="Merkel B.J."/>
            <person name="Hornburger P."/>
            <person name="Mueller R.-W."/>
            <person name="Bruemmer F."/>
            <person name="Labrenz M."/>
            <person name="Spormann A.M."/>
            <person name="Op den Camp H."/>
            <person name="Overmann J."/>
            <person name="Amann R."/>
            <person name="Jetten M.S.M."/>
            <person name="Mascher T."/>
            <person name="Medema M.H."/>
            <person name="Devos D.P."/>
            <person name="Kaster A.-K."/>
            <person name="Ovreas L."/>
            <person name="Rohde M."/>
            <person name="Galperin M.Y."/>
            <person name="Jogler C."/>
        </authorList>
    </citation>
    <scope>NUCLEOTIDE SEQUENCE [LARGE SCALE GENOMIC DNA]</scope>
    <source>
        <strain evidence="2 3">FF011L</strain>
    </source>
</reference>
<keyword evidence="1" id="KW-1133">Transmembrane helix</keyword>
<evidence type="ECO:0000256" key="1">
    <source>
        <dbReference type="SAM" id="Phobius"/>
    </source>
</evidence>
<keyword evidence="3" id="KW-1185">Reference proteome</keyword>
<feature type="transmembrane region" description="Helical" evidence="1">
    <location>
        <begin position="82"/>
        <end position="109"/>
    </location>
</feature>
<proteinExistence type="predicted"/>
<feature type="transmembrane region" description="Helical" evidence="1">
    <location>
        <begin position="49"/>
        <end position="70"/>
    </location>
</feature>
<gene>
    <name evidence="2" type="ORF">FF011L_23400</name>
</gene>
<feature type="transmembrane region" description="Helical" evidence="1">
    <location>
        <begin position="20"/>
        <end position="43"/>
    </location>
</feature>
<dbReference type="AlphaFoldDB" id="A0A517MFA4"/>